<evidence type="ECO:0008006" key="3">
    <source>
        <dbReference type="Google" id="ProtNLM"/>
    </source>
</evidence>
<dbReference type="Proteomes" id="UP000183015">
    <property type="component" value="Unassembled WGS sequence"/>
</dbReference>
<name>A0A1H7UTN3_STRJI</name>
<organism evidence="1 2">
    <name type="scientific">Streptacidiphilus jiangxiensis</name>
    <dbReference type="NCBI Taxonomy" id="235985"/>
    <lineage>
        <taxon>Bacteria</taxon>
        <taxon>Bacillati</taxon>
        <taxon>Actinomycetota</taxon>
        <taxon>Actinomycetes</taxon>
        <taxon>Kitasatosporales</taxon>
        <taxon>Streptomycetaceae</taxon>
        <taxon>Streptacidiphilus</taxon>
    </lineage>
</organism>
<evidence type="ECO:0000313" key="2">
    <source>
        <dbReference type="Proteomes" id="UP000183015"/>
    </source>
</evidence>
<dbReference type="EMBL" id="FOAZ01000016">
    <property type="protein sequence ID" value="SEM00119.1"/>
    <property type="molecule type" value="Genomic_DNA"/>
</dbReference>
<keyword evidence="2" id="KW-1185">Reference proteome</keyword>
<dbReference type="AlphaFoldDB" id="A0A1H7UTN3"/>
<dbReference type="eggNOG" id="COG4842">
    <property type="taxonomic scope" value="Bacteria"/>
</dbReference>
<reference evidence="2" key="1">
    <citation type="submission" date="2016-10" db="EMBL/GenBank/DDBJ databases">
        <authorList>
            <person name="Varghese N."/>
        </authorList>
    </citation>
    <scope>NUCLEOTIDE SEQUENCE [LARGE SCALE GENOMIC DNA]</scope>
    <source>
        <strain evidence="2">DSM 45096 / BCRC 16803 / CGMCC 4.1857 / CIP 109030 / JCM 12277 / KCTC 19219 / NBRC 100920 / 33214</strain>
    </source>
</reference>
<dbReference type="STRING" id="235985.SAMN05414137_116148"/>
<gene>
    <name evidence="1" type="ORF">SAMN05414137_116148</name>
</gene>
<sequence length="408" mass="43859">MDGFRAPSATDFTSYASLMGLQGDHLNQLDQWCSGQCANAQGLGEGLLAPVQPVVPMVAQYLGDKLQQGTRGMHLVVDKIHRTSADYQRTDQSTAADLRSLYPAAYGGFPDIGELPGAGALGDFRDEDVSLTPPQDSASDDTTKAVHEMLMGPFHTAGVRAADHVFQWLTGQSLVDLLMKPLFGDFGRLKYLSEVYDQLGDGCYTVTGTIRKGSWKLGGEWQGDTATAFDQYLFLWSMGVGGVGDAAKIASKAFHDGYDVICGLVAAALRGIGWMLDTSIKALSDWAAKALEGDAVIEAVGLGPEDPFADIVAGVFTAAVGLYEAYQIVTQIINDIGKIEAIYRAIVEAVHKIQDDVHKVMAFLSKGLQIPSIGSLIDDVEQRGFEFEKNGFWSPELGAARMEMMPSA</sequence>
<evidence type="ECO:0000313" key="1">
    <source>
        <dbReference type="EMBL" id="SEM00119.1"/>
    </source>
</evidence>
<protein>
    <recommendedName>
        <fullName evidence="3">WXG100 family type VII secretion target</fullName>
    </recommendedName>
</protein>
<proteinExistence type="predicted"/>
<accession>A0A1H7UTN3</accession>